<evidence type="ECO:0000256" key="5">
    <source>
        <dbReference type="ARBA" id="ARBA00023163"/>
    </source>
</evidence>
<accession>A0ABQ7W0N1</accession>
<comment type="subcellular location">
    <subcellularLocation>
        <location evidence="1 8">Nucleus</location>
    </subcellularLocation>
</comment>
<evidence type="ECO:0000256" key="1">
    <source>
        <dbReference type="ARBA" id="ARBA00004123"/>
    </source>
</evidence>
<dbReference type="InterPro" id="IPR001289">
    <property type="entry name" value="NFYA"/>
</dbReference>
<keyword evidence="3 8" id="KW-0238">DNA-binding</keyword>
<proteinExistence type="inferred from homology"/>
<evidence type="ECO:0000256" key="8">
    <source>
        <dbReference type="RuleBase" id="RU367155"/>
    </source>
</evidence>
<dbReference type="SMART" id="SM00521">
    <property type="entry name" value="CBF"/>
    <property type="match status" value="1"/>
</dbReference>
<dbReference type="PROSITE" id="PS00686">
    <property type="entry name" value="NFYA_HAP2_1"/>
    <property type="match status" value="1"/>
</dbReference>
<dbReference type="PRINTS" id="PR00616">
    <property type="entry name" value="CCAATSUBUNTB"/>
</dbReference>
<dbReference type="PROSITE" id="PS51152">
    <property type="entry name" value="NFYA_HAP2_2"/>
    <property type="match status" value="1"/>
</dbReference>
<protein>
    <recommendedName>
        <fullName evidence="8">Nuclear transcription factor Y subunit</fullName>
    </recommendedName>
</protein>
<feature type="region of interest" description="Disordered" evidence="9">
    <location>
        <begin position="260"/>
        <end position="286"/>
    </location>
</feature>
<comment type="similarity">
    <text evidence="8">Belongs to the NFYA/HAP2 subunit family.</text>
</comment>
<organism evidence="10 11">
    <name type="scientific">Solanum tuberosum</name>
    <name type="common">Potato</name>
    <dbReference type="NCBI Taxonomy" id="4113"/>
    <lineage>
        <taxon>Eukaryota</taxon>
        <taxon>Viridiplantae</taxon>
        <taxon>Streptophyta</taxon>
        <taxon>Embryophyta</taxon>
        <taxon>Tracheophyta</taxon>
        <taxon>Spermatophyta</taxon>
        <taxon>Magnoliopsida</taxon>
        <taxon>eudicotyledons</taxon>
        <taxon>Gunneridae</taxon>
        <taxon>Pentapetalae</taxon>
        <taxon>asterids</taxon>
        <taxon>lamiids</taxon>
        <taxon>Solanales</taxon>
        <taxon>Solanaceae</taxon>
        <taxon>Solanoideae</taxon>
        <taxon>Solaneae</taxon>
        <taxon>Solanum</taxon>
    </lineage>
</organism>
<keyword evidence="11" id="KW-1185">Reference proteome</keyword>
<evidence type="ECO:0000256" key="9">
    <source>
        <dbReference type="SAM" id="MobiDB-lite"/>
    </source>
</evidence>
<dbReference type="Proteomes" id="UP000826656">
    <property type="component" value="Unassembled WGS sequence"/>
</dbReference>
<feature type="compositionally biased region" description="Polar residues" evidence="9">
    <location>
        <begin position="271"/>
        <end position="286"/>
    </location>
</feature>
<evidence type="ECO:0000256" key="2">
    <source>
        <dbReference type="ARBA" id="ARBA00023015"/>
    </source>
</evidence>
<evidence type="ECO:0000256" key="7">
    <source>
        <dbReference type="ARBA" id="ARBA00025911"/>
    </source>
</evidence>
<keyword evidence="5 8" id="KW-0804">Transcription</keyword>
<dbReference type="PANTHER" id="PTHR12632">
    <property type="entry name" value="TRANSCRIPTION FACTOR NF-Y ALPHA-RELATED"/>
    <property type="match status" value="1"/>
</dbReference>
<comment type="function">
    <text evidence="8">Component of the sequence-specific heterotrimeric transcription factor (NF-Y) which specifically recognizes a 5'-CCAAT-3' box motif found in the promoters of its target genes.</text>
</comment>
<keyword evidence="2 8" id="KW-0805">Transcription regulation</keyword>
<dbReference type="EMBL" id="JAIVGD010000005">
    <property type="protein sequence ID" value="KAH0774307.1"/>
    <property type="molecule type" value="Genomic_DNA"/>
</dbReference>
<keyword evidence="4" id="KW-0010">Activator</keyword>
<evidence type="ECO:0000256" key="4">
    <source>
        <dbReference type="ARBA" id="ARBA00023159"/>
    </source>
</evidence>
<comment type="caution">
    <text evidence="10">The sequence shown here is derived from an EMBL/GenBank/DDBJ whole genome shotgun (WGS) entry which is preliminary data.</text>
</comment>
<reference evidence="10 11" key="1">
    <citation type="journal article" date="2021" name="bioRxiv">
        <title>Chromosome-scale and haplotype-resolved genome assembly of a tetraploid potato cultivar.</title>
        <authorList>
            <person name="Sun H."/>
            <person name="Jiao W.-B."/>
            <person name="Krause K."/>
            <person name="Campoy J.A."/>
            <person name="Goel M."/>
            <person name="Folz-Donahue K."/>
            <person name="Kukat C."/>
            <person name="Huettel B."/>
            <person name="Schneeberger K."/>
        </authorList>
    </citation>
    <scope>NUCLEOTIDE SEQUENCE [LARGE SCALE GENOMIC DNA]</scope>
    <source>
        <strain evidence="10">SolTubOtavaFocal</strain>
        <tissue evidence="10">Leaves</tissue>
    </source>
</reference>
<evidence type="ECO:0000313" key="10">
    <source>
        <dbReference type="EMBL" id="KAH0774307.1"/>
    </source>
</evidence>
<evidence type="ECO:0000256" key="3">
    <source>
        <dbReference type="ARBA" id="ARBA00023125"/>
    </source>
</evidence>
<dbReference type="Gene3D" id="6.10.250.2430">
    <property type="match status" value="1"/>
</dbReference>
<keyword evidence="6 8" id="KW-0539">Nucleus</keyword>
<gene>
    <name evidence="10" type="ORF">KY290_011444</name>
</gene>
<dbReference type="InterPro" id="IPR018362">
    <property type="entry name" value="CCAAT-binding_factor_CS"/>
</dbReference>
<name>A0ABQ7W0N1_SOLTU</name>
<dbReference type="Pfam" id="PF02045">
    <property type="entry name" value="CBFB_NFYA"/>
    <property type="match status" value="1"/>
</dbReference>
<evidence type="ECO:0000313" key="11">
    <source>
        <dbReference type="Proteomes" id="UP000826656"/>
    </source>
</evidence>
<comment type="subunit">
    <text evidence="7">Heterotrimeric transcription factor composed of three components, NF-YA, NF-YB and NF-YC. NF-YB and NF-YC must interact and dimerize for NF-YA association and DNA binding.</text>
</comment>
<evidence type="ECO:0000256" key="6">
    <source>
        <dbReference type="ARBA" id="ARBA00023242"/>
    </source>
</evidence>
<sequence>MLLGLFKNIDGSMALVLDIDELLVTAFKHQSQNAYPQFCFGNLSFEARSIKNSLSIPQRQGQPFYLREVGVRSAYTLPPQTPPCGTTLGDMKSLDPDLQGETLRLTHSTLNSQDEMTASGKTHSQDQCASSDYVHDERYGREMQVQIKPALFSLQNEVAHSTGFSAFGYSDPYISGLYTAYGPQPYPHMMGIAPARVPLPIDMAEDGPIYVNAKQYHGILRRRQIRAKLEAQNKLVKNRKPYLHESRHLHAVNRVRGSGGRFLSSKKVHQSDPNSYPTNSTSSLDSVEYEGSTSAFSSVRQDVVHNGINFQQQPDHMAFSVSSHMVITMQGNGTQQRAPVVR</sequence>